<keyword evidence="17 23" id="KW-0472">Membrane</keyword>
<feature type="transmembrane region" description="Helical" evidence="23">
    <location>
        <begin position="166"/>
        <end position="187"/>
    </location>
</feature>
<name>A0AAN7GAW8_QUERU</name>
<evidence type="ECO:0000256" key="9">
    <source>
        <dbReference type="ARBA" id="ARBA00022679"/>
    </source>
</evidence>
<dbReference type="PROSITE" id="PS00108">
    <property type="entry name" value="PROTEIN_KINASE_ST"/>
    <property type="match status" value="1"/>
</dbReference>
<keyword evidence="19" id="KW-0325">Glycoprotein</keyword>
<evidence type="ECO:0000256" key="14">
    <source>
        <dbReference type="ARBA" id="ARBA00022777"/>
    </source>
</evidence>
<evidence type="ECO:0000256" key="1">
    <source>
        <dbReference type="ARBA" id="ARBA00004236"/>
    </source>
</evidence>
<dbReference type="AlphaFoldDB" id="A0AAN7GAW8"/>
<evidence type="ECO:0000256" key="23">
    <source>
        <dbReference type="SAM" id="Phobius"/>
    </source>
</evidence>
<dbReference type="InterPro" id="IPR001245">
    <property type="entry name" value="Ser-Thr/Tyr_kinase_cat_dom"/>
</dbReference>
<dbReference type="Pfam" id="PF00069">
    <property type="entry name" value="Pkinase"/>
    <property type="match status" value="1"/>
</dbReference>
<keyword evidence="18" id="KW-0675">Receptor</keyword>
<proteinExistence type="inferred from homology"/>
<dbReference type="SUPFAM" id="SSF56112">
    <property type="entry name" value="Protein kinase-like (PK-like)"/>
    <property type="match status" value="2"/>
</dbReference>
<dbReference type="InterPro" id="IPR008271">
    <property type="entry name" value="Ser/Thr_kinase_AS"/>
</dbReference>
<comment type="similarity">
    <text evidence="4">In the N-terminal section; belongs to the leguminous lectin family.</text>
</comment>
<keyword evidence="9" id="KW-0808">Transferase</keyword>
<accession>A0AAN7GAW8</accession>
<dbReference type="InterPro" id="IPR013320">
    <property type="entry name" value="ConA-like_dom_sf"/>
</dbReference>
<dbReference type="GO" id="GO:0030246">
    <property type="term" value="F:carbohydrate binding"/>
    <property type="evidence" value="ECO:0007669"/>
    <property type="project" value="UniProtKB-KW"/>
</dbReference>
<organism evidence="25 26">
    <name type="scientific">Quercus rubra</name>
    <name type="common">Northern red oak</name>
    <name type="synonym">Quercus borealis</name>
    <dbReference type="NCBI Taxonomy" id="3512"/>
    <lineage>
        <taxon>Eukaryota</taxon>
        <taxon>Viridiplantae</taxon>
        <taxon>Streptophyta</taxon>
        <taxon>Embryophyta</taxon>
        <taxon>Tracheophyta</taxon>
        <taxon>Spermatophyta</taxon>
        <taxon>Magnoliopsida</taxon>
        <taxon>eudicotyledons</taxon>
        <taxon>Gunneridae</taxon>
        <taxon>Pentapetalae</taxon>
        <taxon>rosids</taxon>
        <taxon>fabids</taxon>
        <taxon>Fagales</taxon>
        <taxon>Fagaceae</taxon>
        <taxon>Quercus</taxon>
    </lineage>
</organism>
<keyword evidence="10 23" id="KW-0812">Transmembrane</keyword>
<keyword evidence="26" id="KW-1185">Reference proteome</keyword>
<dbReference type="EMBL" id="JAXUIC010000001">
    <property type="protein sequence ID" value="KAK4606576.1"/>
    <property type="molecule type" value="Genomic_DNA"/>
</dbReference>
<dbReference type="CDD" id="cd06899">
    <property type="entry name" value="lectin_legume_LecRK_Arcelin_ConA"/>
    <property type="match status" value="1"/>
</dbReference>
<dbReference type="PANTHER" id="PTHR27007">
    <property type="match status" value="1"/>
</dbReference>
<dbReference type="PROSITE" id="PS00107">
    <property type="entry name" value="PROTEIN_KINASE_ATP"/>
    <property type="match status" value="1"/>
</dbReference>
<keyword evidence="11" id="KW-0732">Signal</keyword>
<evidence type="ECO:0000256" key="19">
    <source>
        <dbReference type="ARBA" id="ARBA00023180"/>
    </source>
</evidence>
<comment type="subcellular location">
    <subcellularLocation>
        <location evidence="1">Cell membrane</location>
    </subcellularLocation>
    <subcellularLocation>
        <location evidence="2">Membrane</location>
        <topology evidence="2">Single-pass type I membrane protein</topology>
    </subcellularLocation>
</comment>
<comment type="catalytic activity">
    <reaction evidence="21">
        <text>L-seryl-[protein] + ATP = O-phospho-L-seryl-[protein] + ADP + H(+)</text>
        <dbReference type="Rhea" id="RHEA:17989"/>
        <dbReference type="Rhea" id="RHEA-COMP:9863"/>
        <dbReference type="Rhea" id="RHEA-COMP:11604"/>
        <dbReference type="ChEBI" id="CHEBI:15378"/>
        <dbReference type="ChEBI" id="CHEBI:29999"/>
        <dbReference type="ChEBI" id="CHEBI:30616"/>
        <dbReference type="ChEBI" id="CHEBI:83421"/>
        <dbReference type="ChEBI" id="CHEBI:456216"/>
        <dbReference type="EC" id="2.7.11.1"/>
    </reaction>
    <physiologicalReaction direction="left-to-right" evidence="21">
        <dbReference type="Rhea" id="RHEA:17990"/>
    </physiologicalReaction>
</comment>
<evidence type="ECO:0000256" key="22">
    <source>
        <dbReference type="PROSITE-ProRule" id="PRU10141"/>
    </source>
</evidence>
<dbReference type="Gene3D" id="2.60.120.200">
    <property type="match status" value="2"/>
</dbReference>
<dbReference type="InterPro" id="IPR017441">
    <property type="entry name" value="Protein_kinase_ATP_BS"/>
</dbReference>
<keyword evidence="14" id="KW-0418">Kinase</keyword>
<dbReference type="SMART" id="SM00220">
    <property type="entry name" value="S_TKc"/>
    <property type="match status" value="2"/>
</dbReference>
<keyword evidence="7" id="KW-1003">Cell membrane</keyword>
<keyword evidence="8" id="KW-0723">Serine/threonine-protein kinase</keyword>
<protein>
    <recommendedName>
        <fullName evidence="6">non-specific serine/threonine protein kinase</fullName>
        <ecNumber evidence="6">2.7.11.1</ecNumber>
    </recommendedName>
</protein>
<evidence type="ECO:0000256" key="11">
    <source>
        <dbReference type="ARBA" id="ARBA00022729"/>
    </source>
</evidence>
<feature type="domain" description="Protein kinase" evidence="24">
    <location>
        <begin position="782"/>
        <end position="1008"/>
    </location>
</feature>
<comment type="similarity">
    <text evidence="5">In the C-terminal section; belongs to the protein kinase superfamily. Ser/Thr protein kinase family.</text>
</comment>
<evidence type="ECO:0000256" key="3">
    <source>
        <dbReference type="ARBA" id="ARBA00007606"/>
    </source>
</evidence>
<dbReference type="Gene3D" id="1.10.510.10">
    <property type="entry name" value="Transferase(Phosphotransferase) domain 1"/>
    <property type="match status" value="2"/>
</dbReference>
<evidence type="ECO:0000256" key="20">
    <source>
        <dbReference type="ARBA" id="ARBA00048659"/>
    </source>
</evidence>
<dbReference type="PROSITE" id="PS50011">
    <property type="entry name" value="PROTEIN_KINASE_DOM"/>
    <property type="match status" value="2"/>
</dbReference>
<feature type="domain" description="Protein kinase" evidence="24">
    <location>
        <begin position="220"/>
        <end position="435"/>
    </location>
</feature>
<dbReference type="FunFam" id="1.10.510.10:FF:000517">
    <property type="entry name" value="Putative receptor kinase Lecrk"/>
    <property type="match status" value="1"/>
</dbReference>
<evidence type="ECO:0000256" key="17">
    <source>
        <dbReference type="ARBA" id="ARBA00023136"/>
    </source>
</evidence>
<dbReference type="GO" id="GO:0005524">
    <property type="term" value="F:ATP binding"/>
    <property type="evidence" value="ECO:0007669"/>
    <property type="project" value="UniProtKB-UniRule"/>
</dbReference>
<dbReference type="SUPFAM" id="SSF49899">
    <property type="entry name" value="Concanavalin A-like lectins/glucanases"/>
    <property type="match status" value="2"/>
</dbReference>
<dbReference type="Gene3D" id="3.30.200.20">
    <property type="entry name" value="Phosphorylase Kinase, domain 1"/>
    <property type="match status" value="2"/>
</dbReference>
<evidence type="ECO:0000256" key="12">
    <source>
        <dbReference type="ARBA" id="ARBA00022734"/>
    </source>
</evidence>
<evidence type="ECO:0000256" key="15">
    <source>
        <dbReference type="ARBA" id="ARBA00022840"/>
    </source>
</evidence>
<evidence type="ECO:0000256" key="10">
    <source>
        <dbReference type="ARBA" id="ARBA00022692"/>
    </source>
</evidence>
<sequence>MTPSSSTDSILKRRFSSALVSNVRCTLMLSWIHVGIDVNGVNSTESATATYFSDQEGKNISLELLSGNPMYLWIDYNGTEKSLNVTLAPTNILKPNQPLLSTHIDLSQYLLESMYVGFSTSTGAVGSDHYILGWSFNRNGQLQSLDFSKLPLLPRQRKTKKLPRQMIIVFLVITIMLITITAAAYIIRRKKYEEILEDWESEYGPHRFIYKNLYKATKGFSDKELFGAGGIGKVYKGTLSSSKIHIAVKKVSHDSKQGMKEFVAEIISLGRLRHRNLLQRFQILKRVASSLLYLHEKWEQVVLHRDVKPSNVLLDVELNGRLGDFGLAKLSKHGANPQTTHVAGNVGYLAPELTRTRRATTCTDVFAFEAFMLEVACGRRPIECWRKGSIIDASDPRLEGNYVVEEMELVLKLGLLCSHSSPATRPSMRQVMQFLDDNVDLPELPHDSACFVFSMATGLTLLHFLVTLYFIHKIPLMLAQNDQFIYNGFHQANLNLDGTTRIHPNGLLQLTNNSEKQLGYAFYQLPLKFNTSSGLTQSLSFSTNFVFAIVHETPSKGGHGIAFTISPLWKFTNVVASNYLGLLNASNNGLSTNHLLAIELDTIEGQEFQDIDNNHVGIDVNSLKSLESATATYFSDQERKNISLELVTLAPTSILKPIRPLLSTHINMSQILLESMFVGFSAATGTVTSDHYILGWSFNKSGQPQSLDISKLPQPPRQRKSDKRGQIIMILIIAVVVVLILVTGAIFILRRKKYAEILEDWENKYGPHRFSYKNLYKATKGFSNKELLGEGGFGKVYKGTLRSSNIQIAVKKVSHNSKQGMKEFVAEIISMGRLRHRNLVQLLGYCCQKGELLLVYDCMPNGSLDKFLYGNEKPKLNWLQRFQILKGVASGLLYLHEKWEVLHRYFGLARLCDHSANPQTTNVAGTVDYLAPELTRTGRATTCTDVFAFRAFVLEVACGRKPIEPQRQPEEVILVDWFFEWRKGAILDASDHRLEPARPSIKQVMQFLDGNADLPELPHDNACFGNFTRVEESEILLSIPQSFGKYLSPSPSTDSILKCGR</sequence>
<evidence type="ECO:0000256" key="16">
    <source>
        <dbReference type="ARBA" id="ARBA00022989"/>
    </source>
</evidence>
<dbReference type="GO" id="GO:0005886">
    <property type="term" value="C:plasma membrane"/>
    <property type="evidence" value="ECO:0007669"/>
    <property type="project" value="UniProtKB-SubCell"/>
</dbReference>
<evidence type="ECO:0000256" key="8">
    <source>
        <dbReference type="ARBA" id="ARBA00022527"/>
    </source>
</evidence>
<dbReference type="FunFam" id="3.30.200.20:FF:000112">
    <property type="entry name" value="Lectin-domain containing receptor kinase A4.3"/>
    <property type="match status" value="1"/>
</dbReference>
<dbReference type="GO" id="GO:0004674">
    <property type="term" value="F:protein serine/threonine kinase activity"/>
    <property type="evidence" value="ECO:0007669"/>
    <property type="project" value="UniProtKB-KW"/>
</dbReference>
<keyword evidence="12" id="KW-0430">Lectin</keyword>
<dbReference type="GO" id="GO:0051707">
    <property type="term" value="P:response to other organism"/>
    <property type="evidence" value="ECO:0007669"/>
    <property type="project" value="UniProtKB-ARBA"/>
</dbReference>
<reference evidence="25 26" key="1">
    <citation type="journal article" date="2023" name="G3 (Bethesda)">
        <title>A haplotype-resolved chromosome-scale genome for Quercus rubra L. provides insights into the genetics of adaptive traits for red oak species.</title>
        <authorList>
            <person name="Kapoor B."/>
            <person name="Jenkins J."/>
            <person name="Schmutz J."/>
            <person name="Zhebentyayeva T."/>
            <person name="Kuelheim C."/>
            <person name="Coggeshall M."/>
            <person name="Heim C."/>
            <person name="Lasky J.R."/>
            <person name="Leites L."/>
            <person name="Islam-Faridi N."/>
            <person name="Romero-Severson J."/>
            <person name="DeLeo V.L."/>
            <person name="Lucas S.M."/>
            <person name="Lazic D."/>
            <person name="Gailing O."/>
            <person name="Carlson J."/>
            <person name="Staton M."/>
        </authorList>
    </citation>
    <scope>NUCLEOTIDE SEQUENCE [LARGE SCALE GENOMIC DNA]</scope>
    <source>
        <strain evidence="25">Pseudo-F2</strain>
    </source>
</reference>
<evidence type="ECO:0000256" key="21">
    <source>
        <dbReference type="ARBA" id="ARBA00048977"/>
    </source>
</evidence>
<dbReference type="InterPro" id="IPR001220">
    <property type="entry name" value="Legume_lectin_dom"/>
</dbReference>
<evidence type="ECO:0000259" key="24">
    <source>
        <dbReference type="PROSITE" id="PS50011"/>
    </source>
</evidence>
<evidence type="ECO:0000313" key="26">
    <source>
        <dbReference type="Proteomes" id="UP001324115"/>
    </source>
</evidence>
<feature type="binding site" evidence="22">
    <location>
        <position position="812"/>
    </location>
    <ligand>
        <name>ATP</name>
        <dbReference type="ChEBI" id="CHEBI:30616"/>
    </ligand>
</feature>
<comment type="caution">
    <text evidence="25">The sequence shown here is derived from an EMBL/GenBank/DDBJ whole genome shotgun (WGS) entry which is preliminary data.</text>
</comment>
<dbReference type="InterPro" id="IPR000719">
    <property type="entry name" value="Prot_kinase_dom"/>
</dbReference>
<dbReference type="Pfam" id="PF00139">
    <property type="entry name" value="Lectin_legB"/>
    <property type="match status" value="2"/>
</dbReference>
<dbReference type="GO" id="GO:1901001">
    <property type="term" value="P:negative regulation of response to salt stress"/>
    <property type="evidence" value="ECO:0007669"/>
    <property type="project" value="UniProtKB-ARBA"/>
</dbReference>
<keyword evidence="15 22" id="KW-0067">ATP-binding</keyword>
<keyword evidence="13 22" id="KW-0547">Nucleotide-binding</keyword>
<feature type="transmembrane region" description="Helical" evidence="23">
    <location>
        <begin position="727"/>
        <end position="749"/>
    </location>
</feature>
<dbReference type="InterPro" id="IPR050528">
    <property type="entry name" value="L-type_Lectin-RKs"/>
</dbReference>
<evidence type="ECO:0000256" key="18">
    <source>
        <dbReference type="ARBA" id="ARBA00023170"/>
    </source>
</evidence>
<evidence type="ECO:0000256" key="6">
    <source>
        <dbReference type="ARBA" id="ARBA00012513"/>
    </source>
</evidence>
<evidence type="ECO:0000313" key="25">
    <source>
        <dbReference type="EMBL" id="KAK4606576.1"/>
    </source>
</evidence>
<dbReference type="Pfam" id="PF07714">
    <property type="entry name" value="PK_Tyr_Ser-Thr"/>
    <property type="match status" value="1"/>
</dbReference>
<evidence type="ECO:0000256" key="2">
    <source>
        <dbReference type="ARBA" id="ARBA00004479"/>
    </source>
</evidence>
<evidence type="ECO:0000256" key="5">
    <source>
        <dbReference type="ARBA" id="ARBA00010217"/>
    </source>
</evidence>
<feature type="transmembrane region" description="Helical" evidence="23">
    <location>
        <begin position="451"/>
        <end position="471"/>
    </location>
</feature>
<keyword evidence="16 23" id="KW-1133">Transmembrane helix</keyword>
<gene>
    <name evidence="25" type="ORF">RGQ29_000704</name>
</gene>
<dbReference type="GO" id="GO:0006952">
    <property type="term" value="P:defense response"/>
    <property type="evidence" value="ECO:0007669"/>
    <property type="project" value="UniProtKB-ARBA"/>
</dbReference>
<comment type="catalytic activity">
    <reaction evidence="20">
        <text>L-threonyl-[protein] + ATP = O-phospho-L-threonyl-[protein] + ADP + H(+)</text>
        <dbReference type="Rhea" id="RHEA:46608"/>
        <dbReference type="Rhea" id="RHEA-COMP:11060"/>
        <dbReference type="Rhea" id="RHEA-COMP:11605"/>
        <dbReference type="ChEBI" id="CHEBI:15378"/>
        <dbReference type="ChEBI" id="CHEBI:30013"/>
        <dbReference type="ChEBI" id="CHEBI:30616"/>
        <dbReference type="ChEBI" id="CHEBI:61977"/>
        <dbReference type="ChEBI" id="CHEBI:456216"/>
        <dbReference type="EC" id="2.7.11.1"/>
    </reaction>
    <physiologicalReaction direction="left-to-right" evidence="20">
        <dbReference type="Rhea" id="RHEA:46609"/>
    </physiologicalReaction>
</comment>
<evidence type="ECO:0000256" key="4">
    <source>
        <dbReference type="ARBA" id="ARBA00008536"/>
    </source>
</evidence>
<dbReference type="Proteomes" id="UP001324115">
    <property type="component" value="Unassembled WGS sequence"/>
</dbReference>
<evidence type="ECO:0000256" key="7">
    <source>
        <dbReference type="ARBA" id="ARBA00022475"/>
    </source>
</evidence>
<comment type="similarity">
    <text evidence="3">Belongs to the leguminous lectin family.</text>
</comment>
<dbReference type="InterPro" id="IPR011009">
    <property type="entry name" value="Kinase-like_dom_sf"/>
</dbReference>
<dbReference type="EC" id="2.7.11.1" evidence="6"/>
<evidence type="ECO:0000256" key="13">
    <source>
        <dbReference type="ARBA" id="ARBA00022741"/>
    </source>
</evidence>